<dbReference type="GO" id="GO:0046872">
    <property type="term" value="F:metal ion binding"/>
    <property type="evidence" value="ECO:0007669"/>
    <property type="project" value="UniProtKB-KW"/>
</dbReference>
<dbReference type="InterPro" id="IPR001405">
    <property type="entry name" value="UPF0758"/>
</dbReference>
<keyword evidence="3" id="KW-0378">Hydrolase</keyword>
<dbReference type="PROSITE" id="PS50249">
    <property type="entry name" value="MPN"/>
    <property type="match status" value="1"/>
</dbReference>
<dbReference type="PROSITE" id="PS01302">
    <property type="entry name" value="UPF0758"/>
    <property type="match status" value="1"/>
</dbReference>
<dbReference type="EMBL" id="HG916852">
    <property type="protein sequence ID" value="CDM57570.1"/>
    <property type="molecule type" value="Genomic_DNA"/>
</dbReference>
<sequence length="54" mass="5808">MLHNHPSGDPTPSQADIDMTKMIVDTAKPLGITVHDHIIIGKDGHASLKGLRLI</sequence>
<dbReference type="PANTHER" id="PTHR30471">
    <property type="entry name" value="DNA REPAIR PROTEIN RADC"/>
    <property type="match status" value="1"/>
</dbReference>
<dbReference type="GO" id="GO:0008237">
    <property type="term" value="F:metallopeptidase activity"/>
    <property type="evidence" value="ECO:0007669"/>
    <property type="project" value="UniProtKB-KW"/>
</dbReference>
<dbReference type="PATRIC" id="fig|348824.6.peg.2053"/>
<evidence type="ECO:0000256" key="2">
    <source>
        <dbReference type="ARBA" id="ARBA00022723"/>
    </source>
</evidence>
<organism evidence="7 8">
    <name type="scientific">Rhizobium favelukesii</name>
    <dbReference type="NCBI Taxonomy" id="348824"/>
    <lineage>
        <taxon>Bacteria</taxon>
        <taxon>Pseudomonadati</taxon>
        <taxon>Pseudomonadota</taxon>
        <taxon>Alphaproteobacteria</taxon>
        <taxon>Hyphomicrobiales</taxon>
        <taxon>Rhizobiaceae</taxon>
        <taxon>Rhizobium/Agrobacterium group</taxon>
        <taxon>Rhizobium</taxon>
    </lineage>
</organism>
<keyword evidence="5" id="KW-0482">Metalloprotease</keyword>
<keyword evidence="4" id="KW-0862">Zinc</keyword>
<dbReference type="eggNOG" id="COG2003">
    <property type="taxonomic scope" value="Bacteria"/>
</dbReference>
<dbReference type="HOGENOM" id="CLU_073529_3_3_5"/>
<keyword evidence="8" id="KW-1185">Reference proteome</keyword>
<dbReference type="KEGG" id="rhl:LPU83_1909"/>
<evidence type="ECO:0000313" key="8">
    <source>
        <dbReference type="Proteomes" id="UP000019443"/>
    </source>
</evidence>
<accession>W6RB61</accession>
<keyword evidence="2" id="KW-0479">Metal-binding</keyword>
<name>W6RB61_9HYPH</name>
<evidence type="ECO:0000259" key="6">
    <source>
        <dbReference type="PROSITE" id="PS50249"/>
    </source>
</evidence>
<evidence type="ECO:0000256" key="1">
    <source>
        <dbReference type="ARBA" id="ARBA00022670"/>
    </source>
</evidence>
<dbReference type="Gene3D" id="3.40.140.10">
    <property type="entry name" value="Cytidine Deaminase, domain 2"/>
    <property type="match status" value="1"/>
</dbReference>
<feature type="domain" description="MPN" evidence="6">
    <location>
        <begin position="1"/>
        <end position="54"/>
    </location>
</feature>
<dbReference type="Proteomes" id="UP000019443">
    <property type="component" value="Chromosome"/>
</dbReference>
<evidence type="ECO:0000256" key="5">
    <source>
        <dbReference type="ARBA" id="ARBA00023049"/>
    </source>
</evidence>
<protein>
    <submittedName>
        <fullName evidence="7">DNA repair protein radC</fullName>
    </submittedName>
</protein>
<dbReference type="PANTHER" id="PTHR30471:SF3">
    <property type="entry name" value="UPF0758 PROTEIN YEES-RELATED"/>
    <property type="match status" value="1"/>
</dbReference>
<evidence type="ECO:0000256" key="4">
    <source>
        <dbReference type="ARBA" id="ARBA00022833"/>
    </source>
</evidence>
<dbReference type="AlphaFoldDB" id="W6RB61"/>
<dbReference type="Pfam" id="PF04002">
    <property type="entry name" value="RadC"/>
    <property type="match status" value="1"/>
</dbReference>
<evidence type="ECO:0000256" key="3">
    <source>
        <dbReference type="ARBA" id="ARBA00022801"/>
    </source>
</evidence>
<reference evidence="7" key="1">
    <citation type="submission" date="2013-11" db="EMBL/GenBank/DDBJ databases">
        <title>Draft genome sequence of the broad-host-range Rhizobium sp. LPU83 strain, a member of the low-genetic diversity Oregon-like Rhizobium sp. group.</title>
        <authorList>
            <person name="Wibberg D."/>
            <person name="Puehler A."/>
            <person name="Schlueter A."/>
        </authorList>
    </citation>
    <scope>NUCLEOTIDE SEQUENCE [LARGE SCALE GENOMIC DNA]</scope>
    <source>
        <strain evidence="7">LPU83</strain>
    </source>
</reference>
<gene>
    <name evidence="7" type="primary">radC1</name>
    <name evidence="7" type="ORF">LPU83_1909</name>
</gene>
<dbReference type="InterPro" id="IPR037518">
    <property type="entry name" value="MPN"/>
</dbReference>
<dbReference type="InterPro" id="IPR020891">
    <property type="entry name" value="UPF0758_CS"/>
</dbReference>
<evidence type="ECO:0000313" key="7">
    <source>
        <dbReference type="EMBL" id="CDM57570.1"/>
    </source>
</evidence>
<proteinExistence type="predicted"/>
<keyword evidence="1" id="KW-0645">Protease</keyword>
<dbReference type="InterPro" id="IPR025657">
    <property type="entry name" value="RadC_JAB"/>
</dbReference>
<dbReference type="GO" id="GO:0006508">
    <property type="term" value="P:proteolysis"/>
    <property type="evidence" value="ECO:0007669"/>
    <property type="project" value="UniProtKB-KW"/>
</dbReference>